<dbReference type="PATRIC" id="fig|80854.5.peg.4041"/>
<sequence>MLKALVLLLLSTLSLQIYAEENNAEENENKNETNKPTIAFPISQQRVFDQDLTKYSNASEVAWLGDKEDRFLTLWLEQTTAKVTGTSWIFADTYTSANNPNIIQTLRYQLSDRGLHTYSISPLSQTLKSEQAEQRLQAQLLTLQDKIVSKSGKRLLIIQGANCQAMINVLIKNKDVYVDAIVLLSAHSATPTLASQLISQMHQLKAPILDLYAQTDSLAIINEAKLRRIAAKRINTDKYRQTEVIGLQGQVETQIATSQIIYGWLVKLGWY</sequence>
<proteinExistence type="predicted"/>
<dbReference type="InterPro" id="IPR022529">
    <property type="entry name" value="DUF3530"/>
</dbReference>
<dbReference type="Pfam" id="PF12048">
    <property type="entry name" value="DUF3530"/>
    <property type="match status" value="2"/>
</dbReference>
<dbReference type="HOGENOM" id="CLU_1026077_0_0_6"/>
<gene>
    <name evidence="1" type="ORF">NVI5450_2153</name>
</gene>
<dbReference type="EMBL" id="FPLD01000060">
    <property type="protein sequence ID" value="SGY99138.1"/>
    <property type="molecule type" value="Genomic_DNA"/>
</dbReference>
<dbReference type="Proteomes" id="UP000183794">
    <property type="component" value="Unassembled WGS sequence"/>
</dbReference>
<evidence type="ECO:0000313" key="2">
    <source>
        <dbReference type="Proteomes" id="UP000183794"/>
    </source>
</evidence>
<organism evidence="1 2">
    <name type="scientific">Moritella viscosa</name>
    <dbReference type="NCBI Taxonomy" id="80854"/>
    <lineage>
        <taxon>Bacteria</taxon>
        <taxon>Pseudomonadati</taxon>
        <taxon>Pseudomonadota</taxon>
        <taxon>Gammaproteobacteria</taxon>
        <taxon>Alteromonadales</taxon>
        <taxon>Moritellaceae</taxon>
        <taxon>Moritella</taxon>
    </lineage>
</organism>
<reference evidence="1 2" key="1">
    <citation type="submission" date="2016-11" db="EMBL/GenBank/DDBJ databases">
        <authorList>
            <person name="Jaros S."/>
            <person name="Januszkiewicz K."/>
            <person name="Wedrychowicz H."/>
        </authorList>
    </citation>
    <scope>NUCLEOTIDE SEQUENCE [LARGE SCALE GENOMIC DNA]</scope>
    <source>
        <strain evidence="1">NVI 5450</strain>
    </source>
</reference>
<name>A0A090IGG9_9GAMM</name>
<evidence type="ECO:0000313" key="1">
    <source>
        <dbReference type="EMBL" id="SGY99138.1"/>
    </source>
</evidence>
<dbReference type="AlphaFoldDB" id="A0A090IGG9"/>
<protein>
    <submittedName>
        <fullName evidence="1">Uncharacterized protein</fullName>
    </submittedName>
</protein>
<dbReference type="RefSeq" id="WP_045111792.1">
    <property type="nucleotide sequence ID" value="NZ_CAWRBC010000048.1"/>
</dbReference>
<dbReference type="KEGG" id="mvs:MVIS_3817"/>
<dbReference type="STRING" id="80854.MVIS_3817"/>
<dbReference type="OrthoDB" id="9776279at2"/>
<accession>A0A090IGG9</accession>